<dbReference type="CDD" id="cd08278">
    <property type="entry name" value="benzyl_alcohol_DH"/>
    <property type="match status" value="1"/>
</dbReference>
<accession>A0A6J7FCJ6</accession>
<evidence type="ECO:0000256" key="2">
    <source>
        <dbReference type="ARBA" id="ARBA00008072"/>
    </source>
</evidence>
<protein>
    <submittedName>
        <fullName evidence="7">Unannotated protein</fullName>
    </submittedName>
</protein>
<evidence type="ECO:0000256" key="5">
    <source>
        <dbReference type="ARBA" id="ARBA00023002"/>
    </source>
</evidence>
<evidence type="ECO:0000256" key="1">
    <source>
        <dbReference type="ARBA" id="ARBA00001947"/>
    </source>
</evidence>
<dbReference type="GO" id="GO:0008270">
    <property type="term" value="F:zinc ion binding"/>
    <property type="evidence" value="ECO:0007669"/>
    <property type="project" value="InterPro"/>
</dbReference>
<evidence type="ECO:0000256" key="4">
    <source>
        <dbReference type="ARBA" id="ARBA00022833"/>
    </source>
</evidence>
<organism evidence="7">
    <name type="scientific">freshwater metagenome</name>
    <dbReference type="NCBI Taxonomy" id="449393"/>
    <lineage>
        <taxon>unclassified sequences</taxon>
        <taxon>metagenomes</taxon>
        <taxon>ecological metagenomes</taxon>
    </lineage>
</organism>
<comment type="cofactor">
    <cofactor evidence="1">
        <name>Zn(2+)</name>
        <dbReference type="ChEBI" id="CHEBI:29105"/>
    </cofactor>
</comment>
<dbReference type="InterPro" id="IPR013154">
    <property type="entry name" value="ADH-like_N"/>
</dbReference>
<reference evidence="7" key="1">
    <citation type="submission" date="2020-05" db="EMBL/GenBank/DDBJ databases">
        <authorList>
            <person name="Chiriac C."/>
            <person name="Salcher M."/>
            <person name="Ghai R."/>
            <person name="Kavagutti S V."/>
        </authorList>
    </citation>
    <scope>NUCLEOTIDE SEQUENCE</scope>
</reference>
<name>A0A6J7FCJ6_9ZZZZ</name>
<dbReference type="PANTHER" id="PTHR43350:SF2">
    <property type="entry name" value="GROES-LIKE ZINC-BINDING ALCOHOL DEHYDROGENASE FAMILY PROTEIN"/>
    <property type="match status" value="1"/>
</dbReference>
<evidence type="ECO:0000313" key="7">
    <source>
        <dbReference type="EMBL" id="CAB4891225.1"/>
    </source>
</evidence>
<keyword evidence="4" id="KW-0862">Zinc</keyword>
<evidence type="ECO:0000259" key="6">
    <source>
        <dbReference type="SMART" id="SM00829"/>
    </source>
</evidence>
<dbReference type="InterPro" id="IPR011032">
    <property type="entry name" value="GroES-like_sf"/>
</dbReference>
<dbReference type="InterPro" id="IPR013149">
    <property type="entry name" value="ADH-like_C"/>
</dbReference>
<feature type="domain" description="Enoyl reductase (ER)" evidence="6">
    <location>
        <begin position="13"/>
        <end position="365"/>
    </location>
</feature>
<dbReference type="Pfam" id="PF00107">
    <property type="entry name" value="ADH_zinc_N"/>
    <property type="match status" value="1"/>
</dbReference>
<dbReference type="GO" id="GO:0016491">
    <property type="term" value="F:oxidoreductase activity"/>
    <property type="evidence" value="ECO:0007669"/>
    <property type="project" value="UniProtKB-KW"/>
</dbReference>
<dbReference type="Gene3D" id="3.40.50.720">
    <property type="entry name" value="NAD(P)-binding Rossmann-like Domain"/>
    <property type="match status" value="1"/>
</dbReference>
<keyword evidence="3" id="KW-0479">Metal-binding</keyword>
<dbReference type="AlphaFoldDB" id="A0A6J7FCJ6"/>
<dbReference type="PROSITE" id="PS00059">
    <property type="entry name" value="ADH_ZINC"/>
    <property type="match status" value="1"/>
</dbReference>
<comment type="similarity">
    <text evidence="2">Belongs to the zinc-containing alcohol dehydrogenase family.</text>
</comment>
<keyword evidence="5" id="KW-0560">Oxidoreductase</keyword>
<dbReference type="SUPFAM" id="SSF50129">
    <property type="entry name" value="GroES-like"/>
    <property type="match status" value="1"/>
</dbReference>
<dbReference type="InterPro" id="IPR036291">
    <property type="entry name" value="NAD(P)-bd_dom_sf"/>
</dbReference>
<sequence length="367" mass="38078">MITTQAAVIRENGGQFAIEDVNLDDPGFGEVLVRNIATGVCHSDMFVQAGMVDMPRVLGHEGAGVIEAVGPGVTTLTPGDKVIMGFNSCGMCGPCLSGRPFACESFLLLNMFGRRLDGSTNITAADGSAVSGNYFGQSSFARHSVANVRNVVKLPDNTPDKLHRILGPFGCGLSTGAGTVINALQVRPATSIVVFGGGGVGLAGAMAALASGATTVIVVDINDDRLKLAQTLGATHTFNGADADLKEKIIAATGGGAHYAMDTTGNMKVVRMSNDILRIGGTTALVGLSVPGTPVELDHMGMLDGRNIIGVVEGAAVPQVFIPQLIALYHAGKFPFDKMVKEYPFEDINKAFHDSEVGTTIKGVVVF</sequence>
<dbReference type="InterPro" id="IPR020843">
    <property type="entry name" value="ER"/>
</dbReference>
<dbReference type="PANTHER" id="PTHR43350">
    <property type="entry name" value="NAD-DEPENDENT ALCOHOL DEHYDROGENASE"/>
    <property type="match status" value="1"/>
</dbReference>
<proteinExistence type="inferred from homology"/>
<dbReference type="EMBL" id="CAFBMB010000017">
    <property type="protein sequence ID" value="CAB4891225.1"/>
    <property type="molecule type" value="Genomic_DNA"/>
</dbReference>
<dbReference type="SUPFAM" id="SSF51735">
    <property type="entry name" value="NAD(P)-binding Rossmann-fold domains"/>
    <property type="match status" value="1"/>
</dbReference>
<gene>
    <name evidence="7" type="ORF">UFOPK3516_00385</name>
</gene>
<dbReference type="InterPro" id="IPR002328">
    <property type="entry name" value="ADH_Zn_CS"/>
</dbReference>
<dbReference type="Pfam" id="PF08240">
    <property type="entry name" value="ADH_N"/>
    <property type="match status" value="1"/>
</dbReference>
<evidence type="ECO:0000256" key="3">
    <source>
        <dbReference type="ARBA" id="ARBA00022723"/>
    </source>
</evidence>
<dbReference type="SMART" id="SM00829">
    <property type="entry name" value="PKS_ER"/>
    <property type="match status" value="1"/>
</dbReference>
<dbReference type="Gene3D" id="3.90.180.10">
    <property type="entry name" value="Medium-chain alcohol dehydrogenases, catalytic domain"/>
    <property type="match status" value="1"/>
</dbReference>
<dbReference type="FunFam" id="3.40.50.720:FF:000003">
    <property type="entry name" value="S-(hydroxymethyl)glutathione dehydrogenase"/>
    <property type="match status" value="1"/>
</dbReference>